<comment type="caution">
    <text evidence="1">The sequence shown here is derived from an EMBL/GenBank/DDBJ whole genome shotgun (WGS) entry which is preliminary data.</text>
</comment>
<evidence type="ECO:0000313" key="2">
    <source>
        <dbReference type="Proteomes" id="UP000077271"/>
    </source>
</evidence>
<dbReference type="OrthoDB" id="2971311at2"/>
<name>A0A177KKM9_9BACI</name>
<proteinExistence type="predicted"/>
<sequence>MPITMLGHTEMKNWLHSFIKEGRYTIAGVKYITPIYKSSITSDVITIYLYLDDSVKGTITKFELMDQKGQVFDDQPDNIAKPETNGLLISFKYTLKKL</sequence>
<protein>
    <submittedName>
        <fullName evidence="1">Uncharacterized protein</fullName>
    </submittedName>
</protein>
<gene>
    <name evidence="1" type="ORF">AWH48_11615</name>
</gene>
<dbReference type="Proteomes" id="UP000077271">
    <property type="component" value="Unassembled WGS sequence"/>
</dbReference>
<dbReference type="AlphaFoldDB" id="A0A177KKM9"/>
<organism evidence="1 2">
    <name type="scientific">Domibacillus aminovorans</name>
    <dbReference type="NCBI Taxonomy" id="29332"/>
    <lineage>
        <taxon>Bacteria</taxon>
        <taxon>Bacillati</taxon>
        <taxon>Bacillota</taxon>
        <taxon>Bacilli</taxon>
        <taxon>Bacillales</taxon>
        <taxon>Bacillaceae</taxon>
        <taxon>Domibacillus</taxon>
    </lineage>
</organism>
<reference evidence="1 2" key="1">
    <citation type="submission" date="2016-01" db="EMBL/GenBank/DDBJ databases">
        <title>Investigation of taxonomic status of Bacillus aminovorans.</title>
        <authorList>
            <person name="Verma A."/>
            <person name="Pal Y."/>
            <person name="Krishnamurthi S."/>
        </authorList>
    </citation>
    <scope>NUCLEOTIDE SEQUENCE [LARGE SCALE GENOMIC DNA]</scope>
    <source>
        <strain evidence="1 2">DSM 4337</strain>
    </source>
</reference>
<accession>A0A177KKM9</accession>
<dbReference type="EMBL" id="LQWZ01000035">
    <property type="protein sequence ID" value="OAH53909.1"/>
    <property type="molecule type" value="Genomic_DNA"/>
</dbReference>
<evidence type="ECO:0000313" key="1">
    <source>
        <dbReference type="EMBL" id="OAH53909.1"/>
    </source>
</evidence>
<dbReference type="RefSeq" id="WP_063975409.1">
    <property type="nucleotide sequence ID" value="NZ_LQWZ01000035.1"/>
</dbReference>